<organism evidence="1 2">
    <name type="scientific">Imshaugia aleurites</name>
    <dbReference type="NCBI Taxonomy" id="172621"/>
    <lineage>
        <taxon>Eukaryota</taxon>
        <taxon>Fungi</taxon>
        <taxon>Dikarya</taxon>
        <taxon>Ascomycota</taxon>
        <taxon>Pezizomycotina</taxon>
        <taxon>Lecanoromycetes</taxon>
        <taxon>OSLEUM clade</taxon>
        <taxon>Lecanoromycetidae</taxon>
        <taxon>Lecanorales</taxon>
        <taxon>Lecanorineae</taxon>
        <taxon>Parmeliaceae</taxon>
        <taxon>Imshaugia</taxon>
    </lineage>
</organism>
<gene>
    <name evidence="1" type="ORF">IMSHALPRED_004244</name>
</gene>
<name>A0A8H3F5V7_9LECA</name>
<dbReference type="AlphaFoldDB" id="A0A8H3F5V7"/>
<proteinExistence type="predicted"/>
<dbReference type="Proteomes" id="UP000664534">
    <property type="component" value="Unassembled WGS sequence"/>
</dbReference>
<keyword evidence="2" id="KW-1185">Reference proteome</keyword>
<protein>
    <submittedName>
        <fullName evidence="1">Uncharacterized protein</fullName>
    </submittedName>
</protein>
<dbReference type="EMBL" id="CAJPDT010000020">
    <property type="protein sequence ID" value="CAF9918228.1"/>
    <property type="molecule type" value="Genomic_DNA"/>
</dbReference>
<reference evidence="1" key="1">
    <citation type="submission" date="2021-03" db="EMBL/GenBank/DDBJ databases">
        <authorList>
            <person name="Tagirdzhanova G."/>
        </authorList>
    </citation>
    <scope>NUCLEOTIDE SEQUENCE</scope>
</reference>
<accession>A0A8H3F5V7</accession>
<sequence>MHAKYGHVVRISPDELHVSDPCFLPKLMPARGRRRNKYPRLIQIFGFSQSAAPQLIMIDIIMTVHILSNPSILVKLRTELKTARLDVSAPMSMKIPNSCHTSAQSSRRVSASQLATASARHALAPTTSWFLTTEENVANPSRAQPVLQTPVGMAAPLVHLSPDVFVDPMKFRPERIHQESAAQAKPDDVLAGL</sequence>
<evidence type="ECO:0000313" key="1">
    <source>
        <dbReference type="EMBL" id="CAF9918228.1"/>
    </source>
</evidence>
<evidence type="ECO:0000313" key="2">
    <source>
        <dbReference type="Proteomes" id="UP000664534"/>
    </source>
</evidence>
<comment type="caution">
    <text evidence="1">The sequence shown here is derived from an EMBL/GenBank/DDBJ whole genome shotgun (WGS) entry which is preliminary data.</text>
</comment>